<dbReference type="Pfam" id="PF02518">
    <property type="entry name" value="HATPase_c"/>
    <property type="match status" value="1"/>
</dbReference>
<dbReference type="SMART" id="SM00387">
    <property type="entry name" value="HATPase_c"/>
    <property type="match status" value="1"/>
</dbReference>
<dbReference type="EMBL" id="FODJ01000003">
    <property type="protein sequence ID" value="SEO00286.1"/>
    <property type="molecule type" value="Genomic_DNA"/>
</dbReference>
<dbReference type="GO" id="GO:0000155">
    <property type="term" value="F:phosphorelay sensor kinase activity"/>
    <property type="evidence" value="ECO:0007669"/>
    <property type="project" value="InterPro"/>
</dbReference>
<dbReference type="SUPFAM" id="SSF158472">
    <property type="entry name" value="HAMP domain-like"/>
    <property type="match status" value="1"/>
</dbReference>
<keyword evidence="9" id="KW-0067">ATP-binding</keyword>
<keyword evidence="12" id="KW-1133">Transmembrane helix</keyword>
<dbReference type="GO" id="GO:0005524">
    <property type="term" value="F:ATP binding"/>
    <property type="evidence" value="ECO:0007669"/>
    <property type="project" value="UniProtKB-KW"/>
</dbReference>
<keyword evidence="10" id="KW-0902">Two-component regulatory system</keyword>
<keyword evidence="6" id="KW-0808">Transferase</keyword>
<dbReference type="PRINTS" id="PR00344">
    <property type="entry name" value="BCTRLSENSOR"/>
</dbReference>
<dbReference type="Gene3D" id="6.10.340.10">
    <property type="match status" value="1"/>
</dbReference>
<dbReference type="InterPro" id="IPR005467">
    <property type="entry name" value="His_kinase_dom"/>
</dbReference>
<dbReference type="Pfam" id="PF00672">
    <property type="entry name" value="HAMP"/>
    <property type="match status" value="1"/>
</dbReference>
<gene>
    <name evidence="15" type="ORF">SAMN04488134_10387</name>
</gene>
<dbReference type="InterPro" id="IPR010559">
    <property type="entry name" value="Sig_transdc_His_kin_internal"/>
</dbReference>
<evidence type="ECO:0000256" key="11">
    <source>
        <dbReference type="ARBA" id="ARBA00023136"/>
    </source>
</evidence>
<dbReference type="Proteomes" id="UP000199300">
    <property type="component" value="Unassembled WGS sequence"/>
</dbReference>
<comment type="catalytic activity">
    <reaction evidence="1">
        <text>ATP + protein L-histidine = ADP + protein N-phospho-L-histidine.</text>
        <dbReference type="EC" id="2.7.13.3"/>
    </reaction>
</comment>
<evidence type="ECO:0000256" key="6">
    <source>
        <dbReference type="ARBA" id="ARBA00022679"/>
    </source>
</evidence>
<dbReference type="STRING" id="872970.SAMN04488134_10387"/>
<accession>A0A1H8L633</accession>
<evidence type="ECO:0000256" key="9">
    <source>
        <dbReference type="ARBA" id="ARBA00022840"/>
    </source>
</evidence>
<evidence type="ECO:0000256" key="2">
    <source>
        <dbReference type="ARBA" id="ARBA00004651"/>
    </source>
</evidence>
<dbReference type="RefSeq" id="WP_091495863.1">
    <property type="nucleotide sequence ID" value="NZ_FODJ01000003.1"/>
</dbReference>
<dbReference type="SUPFAM" id="SSF55874">
    <property type="entry name" value="ATPase domain of HSP90 chaperone/DNA topoisomerase II/histidine kinase"/>
    <property type="match status" value="1"/>
</dbReference>
<dbReference type="SMART" id="SM00304">
    <property type="entry name" value="HAMP"/>
    <property type="match status" value="1"/>
</dbReference>
<name>A0A1H8L633_9BACI</name>
<keyword evidence="4" id="KW-1003">Cell membrane</keyword>
<dbReference type="PANTHER" id="PTHR34220">
    <property type="entry name" value="SENSOR HISTIDINE KINASE YPDA"/>
    <property type="match status" value="1"/>
</dbReference>
<dbReference type="PANTHER" id="PTHR34220:SF7">
    <property type="entry name" value="SENSOR HISTIDINE KINASE YPDA"/>
    <property type="match status" value="1"/>
</dbReference>
<evidence type="ECO:0000256" key="12">
    <source>
        <dbReference type="SAM" id="Phobius"/>
    </source>
</evidence>
<dbReference type="AlphaFoldDB" id="A0A1H8L633"/>
<sequence length="477" mass="54859">MTTIQKKIITLTTIMLLVMLTIWLMMTFYNRQSLDKYNGILQRYLVLNDVNETSQQLLTELNNYLTAPSEQIIASIEEHKAELGSNEQEVWSLAHVENQFDITNYINLMDSLIETIDRSIILDRQQDPEAALSEFTDATRITNYISETTLALVDQELKTYDTFYRSIIEQSAALNQFGIWLLLWLTFSLIVVTYTLSRSITRPINQLTEAANALSRGEFDSEVEVDSNDEISFLARTFNRMRININTLISEIQLKAQLEKELQESKLLLQESQFKSLQSQINPHFLFNTLNTISKKAYLEQALETSDLLVNIAGLLRYNLKQLDRSVTLYDEVTVLKQYIDIQRARFTDRLNFFEQIDEQLLTVPIPALTIQPIIENAIIHAIEPNEDGGNIYFRIADQDDRVLIEIEDNGPGMSKEKIEQLLSGSIMPKEGHSTGIGFTNVVKRLRIFYNCDHLIEIQSELNKGTTISLRLPKQRG</sequence>
<evidence type="ECO:0000313" key="16">
    <source>
        <dbReference type="Proteomes" id="UP000199300"/>
    </source>
</evidence>
<evidence type="ECO:0000256" key="4">
    <source>
        <dbReference type="ARBA" id="ARBA00022475"/>
    </source>
</evidence>
<proteinExistence type="predicted"/>
<keyword evidence="16" id="KW-1185">Reference proteome</keyword>
<protein>
    <recommendedName>
        <fullName evidence="3">histidine kinase</fullName>
        <ecNumber evidence="3">2.7.13.3</ecNumber>
    </recommendedName>
</protein>
<keyword evidence="11 12" id="KW-0472">Membrane</keyword>
<evidence type="ECO:0000256" key="7">
    <source>
        <dbReference type="ARBA" id="ARBA00022741"/>
    </source>
</evidence>
<comment type="subcellular location">
    <subcellularLocation>
        <location evidence="2">Cell membrane</location>
        <topology evidence="2">Multi-pass membrane protein</topology>
    </subcellularLocation>
</comment>
<evidence type="ECO:0000313" key="15">
    <source>
        <dbReference type="EMBL" id="SEO00286.1"/>
    </source>
</evidence>
<keyword evidence="8 15" id="KW-0418">Kinase</keyword>
<evidence type="ECO:0000256" key="3">
    <source>
        <dbReference type="ARBA" id="ARBA00012438"/>
    </source>
</evidence>
<dbReference type="EC" id="2.7.13.3" evidence="3"/>
<dbReference type="InterPro" id="IPR050640">
    <property type="entry name" value="Bact_2-comp_sensor_kinase"/>
</dbReference>
<evidence type="ECO:0000256" key="5">
    <source>
        <dbReference type="ARBA" id="ARBA00022553"/>
    </source>
</evidence>
<dbReference type="GO" id="GO:0005886">
    <property type="term" value="C:plasma membrane"/>
    <property type="evidence" value="ECO:0007669"/>
    <property type="project" value="UniProtKB-SubCell"/>
</dbReference>
<evidence type="ECO:0000256" key="1">
    <source>
        <dbReference type="ARBA" id="ARBA00000085"/>
    </source>
</evidence>
<keyword evidence="12" id="KW-0812">Transmembrane</keyword>
<dbReference type="InterPro" id="IPR003660">
    <property type="entry name" value="HAMP_dom"/>
</dbReference>
<evidence type="ECO:0000256" key="8">
    <source>
        <dbReference type="ARBA" id="ARBA00022777"/>
    </source>
</evidence>
<dbReference type="PROSITE" id="PS50109">
    <property type="entry name" value="HIS_KIN"/>
    <property type="match status" value="1"/>
</dbReference>
<dbReference type="Gene3D" id="3.30.565.10">
    <property type="entry name" value="Histidine kinase-like ATPase, C-terminal domain"/>
    <property type="match status" value="1"/>
</dbReference>
<dbReference type="InterPro" id="IPR003594">
    <property type="entry name" value="HATPase_dom"/>
</dbReference>
<keyword evidence="5" id="KW-0597">Phosphoprotein</keyword>
<dbReference type="InterPro" id="IPR004358">
    <property type="entry name" value="Sig_transdc_His_kin-like_C"/>
</dbReference>
<dbReference type="OrthoDB" id="9776552at2"/>
<feature type="domain" description="HAMP" evidence="14">
    <location>
        <begin position="198"/>
        <end position="250"/>
    </location>
</feature>
<reference evidence="15 16" key="1">
    <citation type="submission" date="2016-10" db="EMBL/GenBank/DDBJ databases">
        <authorList>
            <person name="de Groot N.N."/>
        </authorList>
    </citation>
    <scope>NUCLEOTIDE SEQUENCE [LARGE SCALE GENOMIC DNA]</scope>
    <source>
        <strain evidence="15 16">CGMCC 1.10434</strain>
    </source>
</reference>
<evidence type="ECO:0000256" key="10">
    <source>
        <dbReference type="ARBA" id="ARBA00023012"/>
    </source>
</evidence>
<feature type="transmembrane region" description="Helical" evidence="12">
    <location>
        <begin position="9"/>
        <end position="29"/>
    </location>
</feature>
<organism evidence="15 16">
    <name type="scientific">Amphibacillus marinus</name>
    <dbReference type="NCBI Taxonomy" id="872970"/>
    <lineage>
        <taxon>Bacteria</taxon>
        <taxon>Bacillati</taxon>
        <taxon>Bacillota</taxon>
        <taxon>Bacilli</taxon>
        <taxon>Bacillales</taxon>
        <taxon>Bacillaceae</taxon>
        <taxon>Amphibacillus</taxon>
    </lineage>
</organism>
<feature type="domain" description="Histidine kinase" evidence="13">
    <location>
        <begin position="371"/>
        <end position="476"/>
    </location>
</feature>
<dbReference type="InterPro" id="IPR036890">
    <property type="entry name" value="HATPase_C_sf"/>
</dbReference>
<evidence type="ECO:0000259" key="13">
    <source>
        <dbReference type="PROSITE" id="PS50109"/>
    </source>
</evidence>
<dbReference type="Pfam" id="PF06580">
    <property type="entry name" value="His_kinase"/>
    <property type="match status" value="1"/>
</dbReference>
<keyword evidence="7" id="KW-0547">Nucleotide-binding</keyword>
<dbReference type="PROSITE" id="PS50885">
    <property type="entry name" value="HAMP"/>
    <property type="match status" value="1"/>
</dbReference>
<dbReference type="CDD" id="cd06225">
    <property type="entry name" value="HAMP"/>
    <property type="match status" value="1"/>
</dbReference>
<evidence type="ECO:0000259" key="14">
    <source>
        <dbReference type="PROSITE" id="PS50885"/>
    </source>
</evidence>